<feature type="compositionally biased region" description="Polar residues" evidence="3">
    <location>
        <begin position="267"/>
        <end position="307"/>
    </location>
</feature>
<evidence type="ECO:0000256" key="1">
    <source>
        <dbReference type="ARBA" id="ARBA00006395"/>
    </source>
</evidence>
<dbReference type="GO" id="GO:0000724">
    <property type="term" value="P:double-strand break repair via homologous recombination"/>
    <property type="evidence" value="ECO:0007669"/>
    <property type="project" value="TreeGrafter"/>
</dbReference>
<dbReference type="Gene3D" id="2.40.50.770">
    <property type="entry name" value="RecQ-mediated genome instability protein Rmi1, C-terminal domain"/>
    <property type="match status" value="1"/>
</dbReference>
<dbReference type="GO" id="GO:0000712">
    <property type="term" value="P:resolution of meiotic recombination intermediates"/>
    <property type="evidence" value="ECO:0007669"/>
    <property type="project" value="TreeGrafter"/>
</dbReference>
<name>A0AAX4P6M2_9CHLO</name>
<sequence>MGQLDPLFEALGPHLKEGVLSGWVDEERSRGGVGGEEQVKVGCYVRFLLTDLRHSVRPDVAGRQSVRTLKRGVLSGTRIIQVDEAFNCAAPAKHRFDPISNADSTRCLKMKCTDGQEDFVALEYRHIPSLRTDLPAGTKLLVKDAPVRGGALLLSPGCVHVMGGEVRPLEEANQRKVQEWNEVTSGQLGIKSEQGVDTIEKLLDRATRAALGIQPGSSGPTPASRPPSDAQAASPAARDGIPAVVVDEAAQETGGSGGLPRAGFGGATQSPLSDRRLSSTCPETVQAAPTGSPLTSSRNTPSFTPQERVSGVPSEAAQHMESLSDPRGVSPLASWRSQGLSASIRTPRLESSPEASFRLPAYAQEAADEMAERCTDDVEIRESADVSPRNRSRFIASQAEADSSDAKDFDVDLVSDTEVSLLADHGEEEASPTAGSNRRGGAHEFSCLADLGENLRTGAGPVSVLATISSLVSFSPSGGLRVSVEDGSDVRVVVISDGVFQELFKVRPRELSRLSGREKQDLQKELDKHMRSWEGLIRVEEGMGGALTVVGMESGVTREHMRAVMQQWMMADVV</sequence>
<dbReference type="InterPro" id="IPR013894">
    <property type="entry name" value="RMI1_OB"/>
</dbReference>
<dbReference type="GO" id="GO:0016604">
    <property type="term" value="C:nuclear body"/>
    <property type="evidence" value="ECO:0007669"/>
    <property type="project" value="TreeGrafter"/>
</dbReference>
<feature type="compositionally biased region" description="Gly residues" evidence="3">
    <location>
        <begin position="254"/>
        <end position="266"/>
    </location>
</feature>
<feature type="region of interest" description="Disordered" evidence="3">
    <location>
        <begin position="250"/>
        <end position="334"/>
    </location>
</feature>
<evidence type="ECO:0000313" key="6">
    <source>
        <dbReference type="Proteomes" id="UP001472866"/>
    </source>
</evidence>
<dbReference type="Proteomes" id="UP001472866">
    <property type="component" value="Chromosome 04"/>
</dbReference>
<gene>
    <name evidence="5" type="ORF">HKI87_04g32150</name>
</gene>
<dbReference type="PANTHER" id="PTHR14790:SF15">
    <property type="entry name" value="RECQ-MEDIATED GENOME INSTABILITY PROTEIN 1"/>
    <property type="match status" value="1"/>
</dbReference>
<comment type="similarity">
    <text evidence="1">Belongs to the RMI1 family.</text>
</comment>
<protein>
    <recommendedName>
        <fullName evidence="2">RecQ-mediated genome instability protein 1</fullName>
    </recommendedName>
</protein>
<dbReference type="AlphaFoldDB" id="A0AAX4P6M2"/>
<organism evidence="5 6">
    <name type="scientific">Chloropicon roscoffensis</name>
    <dbReference type="NCBI Taxonomy" id="1461544"/>
    <lineage>
        <taxon>Eukaryota</taxon>
        <taxon>Viridiplantae</taxon>
        <taxon>Chlorophyta</taxon>
        <taxon>Chloropicophyceae</taxon>
        <taxon>Chloropicales</taxon>
        <taxon>Chloropicaceae</taxon>
        <taxon>Chloropicon</taxon>
    </lineage>
</organism>
<dbReference type="GO" id="GO:0031422">
    <property type="term" value="C:RecQ family helicase-topoisomerase III complex"/>
    <property type="evidence" value="ECO:0007669"/>
    <property type="project" value="TreeGrafter"/>
</dbReference>
<feature type="region of interest" description="Disordered" evidence="3">
    <location>
        <begin position="212"/>
        <end position="238"/>
    </location>
</feature>
<feature type="compositionally biased region" description="Low complexity" evidence="3">
    <location>
        <begin position="226"/>
        <end position="238"/>
    </location>
</feature>
<feature type="domain" description="RecQ mediated genome instability protein 1 OB-fold" evidence="4">
    <location>
        <begin position="75"/>
        <end position="175"/>
    </location>
</feature>
<evidence type="ECO:0000256" key="2">
    <source>
        <dbReference type="ARBA" id="ARBA00018987"/>
    </source>
</evidence>
<reference evidence="5 6" key="1">
    <citation type="submission" date="2024-03" db="EMBL/GenBank/DDBJ databases">
        <title>Complete genome sequence of the green alga Chloropicon roscoffensis RCC1871.</title>
        <authorList>
            <person name="Lemieux C."/>
            <person name="Pombert J.-F."/>
            <person name="Otis C."/>
            <person name="Turmel M."/>
        </authorList>
    </citation>
    <scope>NUCLEOTIDE SEQUENCE [LARGE SCALE GENOMIC DNA]</scope>
    <source>
        <strain evidence="5 6">RCC1871</strain>
    </source>
</reference>
<accession>A0AAX4P6M2</accession>
<dbReference type="PANTHER" id="PTHR14790">
    <property type="entry name" value="RECQ-MEDIATED GENOME INSTABILITY PROTEIN 1 RMI1"/>
    <property type="match status" value="1"/>
</dbReference>
<evidence type="ECO:0000313" key="5">
    <source>
        <dbReference type="EMBL" id="WZN61680.1"/>
    </source>
</evidence>
<evidence type="ECO:0000259" key="4">
    <source>
        <dbReference type="Pfam" id="PF08585"/>
    </source>
</evidence>
<dbReference type="Pfam" id="PF08585">
    <property type="entry name" value="RMI1_N_C"/>
    <property type="match status" value="1"/>
</dbReference>
<proteinExistence type="inferred from homology"/>
<feature type="region of interest" description="Disordered" evidence="3">
    <location>
        <begin position="380"/>
        <end position="401"/>
    </location>
</feature>
<dbReference type="InterPro" id="IPR042470">
    <property type="entry name" value="RMI1_N_C_sf"/>
</dbReference>
<dbReference type="EMBL" id="CP151504">
    <property type="protein sequence ID" value="WZN61680.1"/>
    <property type="molecule type" value="Genomic_DNA"/>
</dbReference>
<evidence type="ECO:0000256" key="3">
    <source>
        <dbReference type="SAM" id="MobiDB-lite"/>
    </source>
</evidence>
<keyword evidence="6" id="KW-1185">Reference proteome</keyword>